<organism evidence="3">
    <name type="scientific">uncultured Caudovirales phage</name>
    <dbReference type="NCBI Taxonomy" id="2100421"/>
    <lineage>
        <taxon>Viruses</taxon>
        <taxon>Duplodnaviria</taxon>
        <taxon>Heunggongvirae</taxon>
        <taxon>Uroviricota</taxon>
        <taxon>Caudoviricetes</taxon>
        <taxon>Peduoviridae</taxon>
        <taxon>Maltschvirus</taxon>
        <taxon>Maltschvirus maltsch</taxon>
    </lineage>
</organism>
<dbReference type="EMBL" id="LR796373">
    <property type="protein sequence ID" value="CAB4140227.1"/>
    <property type="molecule type" value="Genomic_DNA"/>
</dbReference>
<evidence type="ECO:0000313" key="3">
    <source>
        <dbReference type="EMBL" id="CAB4156871.1"/>
    </source>
</evidence>
<proteinExistence type="predicted"/>
<evidence type="ECO:0000313" key="1">
    <source>
        <dbReference type="EMBL" id="CAB4139933.1"/>
    </source>
</evidence>
<dbReference type="EMBL" id="LR796646">
    <property type="protein sequence ID" value="CAB4156871.1"/>
    <property type="molecule type" value="Genomic_DNA"/>
</dbReference>
<sequence>MRPISVGSRPTAATLTTLYTVPLGYYAKLVTFLATNETASNKHVSFEWYDASTTQTYQLVYQFSVNSKSYLLLGAPTYVVLEEGDILRVTTESASTFSVCVTLEIDGSQRA</sequence>
<reference evidence="3" key="1">
    <citation type="submission" date="2020-04" db="EMBL/GenBank/DDBJ databases">
        <authorList>
            <person name="Chiriac C."/>
            <person name="Salcher M."/>
            <person name="Ghai R."/>
            <person name="Kavagutti S V."/>
        </authorList>
    </citation>
    <scope>NUCLEOTIDE SEQUENCE</scope>
</reference>
<dbReference type="EMBL" id="LR796369">
    <property type="protein sequence ID" value="CAB4139933.1"/>
    <property type="molecule type" value="Genomic_DNA"/>
</dbReference>
<gene>
    <name evidence="1" type="ORF">UFOVP356_27</name>
    <name evidence="2" type="ORF">UFOVP408_8</name>
    <name evidence="3" type="ORF">UFOVP676_7</name>
</gene>
<evidence type="ECO:0000313" key="2">
    <source>
        <dbReference type="EMBL" id="CAB4140227.1"/>
    </source>
</evidence>
<accession>A0A6J5NH83</accession>
<protein>
    <submittedName>
        <fullName evidence="3">Uncharacterized protein</fullName>
    </submittedName>
</protein>
<name>A0A6J5NH83_9CAUD</name>